<accession>A0AAE0NXS1</accession>
<evidence type="ECO:0000313" key="2">
    <source>
        <dbReference type="Proteomes" id="UP001285441"/>
    </source>
</evidence>
<name>A0AAE0NXS1_9PEZI</name>
<dbReference type="Gene3D" id="1.10.510.10">
    <property type="entry name" value="Transferase(Phosphotransferase) domain 1"/>
    <property type="match status" value="1"/>
</dbReference>
<evidence type="ECO:0008006" key="3">
    <source>
        <dbReference type="Google" id="ProtNLM"/>
    </source>
</evidence>
<comment type="caution">
    <text evidence="1">The sequence shown here is derived from an EMBL/GenBank/DDBJ whole genome shotgun (WGS) entry which is preliminary data.</text>
</comment>
<gene>
    <name evidence="1" type="ORF">B0H63DRAFT_556722</name>
</gene>
<dbReference type="SUPFAM" id="SSF56112">
    <property type="entry name" value="Protein kinase-like (PK-like)"/>
    <property type="match status" value="1"/>
</dbReference>
<evidence type="ECO:0000313" key="1">
    <source>
        <dbReference type="EMBL" id="KAK3389596.1"/>
    </source>
</evidence>
<reference evidence="1" key="2">
    <citation type="submission" date="2023-06" db="EMBL/GenBank/DDBJ databases">
        <authorList>
            <consortium name="Lawrence Berkeley National Laboratory"/>
            <person name="Haridas S."/>
            <person name="Hensen N."/>
            <person name="Bonometti L."/>
            <person name="Westerberg I."/>
            <person name="Brannstrom I.O."/>
            <person name="Guillou S."/>
            <person name="Cros-Aarteil S."/>
            <person name="Calhoun S."/>
            <person name="Kuo A."/>
            <person name="Mondo S."/>
            <person name="Pangilinan J."/>
            <person name="Riley R."/>
            <person name="LaButti K."/>
            <person name="Andreopoulos B."/>
            <person name="Lipzen A."/>
            <person name="Chen C."/>
            <person name="Yanf M."/>
            <person name="Daum C."/>
            <person name="Ng V."/>
            <person name="Clum A."/>
            <person name="Steindorff A."/>
            <person name="Ohm R."/>
            <person name="Martin F."/>
            <person name="Silar P."/>
            <person name="Natvig D."/>
            <person name="Lalanne C."/>
            <person name="Gautier V."/>
            <person name="Ament-velasquez S.L."/>
            <person name="Kruys A."/>
            <person name="Hutchinson M.I."/>
            <person name="Powell A.J."/>
            <person name="Barry K."/>
            <person name="Miller A.N."/>
            <person name="Grigoriev I.V."/>
            <person name="Debuchy R."/>
            <person name="Gladieux P."/>
            <person name="Thoren M.H."/>
            <person name="Johannesson H."/>
        </authorList>
    </citation>
    <scope>NUCLEOTIDE SEQUENCE</scope>
    <source>
        <strain evidence="1">CBS 232.78</strain>
    </source>
</reference>
<dbReference type="Proteomes" id="UP001285441">
    <property type="component" value="Unassembled WGS sequence"/>
</dbReference>
<dbReference type="AlphaFoldDB" id="A0AAE0NXS1"/>
<dbReference type="EMBL" id="JAULSW010000002">
    <property type="protein sequence ID" value="KAK3389596.1"/>
    <property type="molecule type" value="Genomic_DNA"/>
</dbReference>
<reference evidence="1" key="1">
    <citation type="journal article" date="2023" name="Mol. Phylogenet. Evol.">
        <title>Genome-scale phylogeny and comparative genomics of the fungal order Sordariales.</title>
        <authorList>
            <person name="Hensen N."/>
            <person name="Bonometti L."/>
            <person name="Westerberg I."/>
            <person name="Brannstrom I.O."/>
            <person name="Guillou S."/>
            <person name="Cros-Aarteil S."/>
            <person name="Calhoun S."/>
            <person name="Haridas S."/>
            <person name="Kuo A."/>
            <person name="Mondo S."/>
            <person name="Pangilinan J."/>
            <person name="Riley R."/>
            <person name="LaButti K."/>
            <person name="Andreopoulos B."/>
            <person name="Lipzen A."/>
            <person name="Chen C."/>
            <person name="Yan M."/>
            <person name="Daum C."/>
            <person name="Ng V."/>
            <person name="Clum A."/>
            <person name="Steindorff A."/>
            <person name="Ohm R.A."/>
            <person name="Martin F."/>
            <person name="Silar P."/>
            <person name="Natvig D.O."/>
            <person name="Lalanne C."/>
            <person name="Gautier V."/>
            <person name="Ament-Velasquez S.L."/>
            <person name="Kruys A."/>
            <person name="Hutchinson M.I."/>
            <person name="Powell A.J."/>
            <person name="Barry K."/>
            <person name="Miller A.N."/>
            <person name="Grigoriev I.V."/>
            <person name="Debuchy R."/>
            <person name="Gladieux P."/>
            <person name="Hiltunen Thoren M."/>
            <person name="Johannesson H."/>
        </authorList>
    </citation>
    <scope>NUCLEOTIDE SEQUENCE</scope>
    <source>
        <strain evidence="1">CBS 232.78</strain>
    </source>
</reference>
<sequence>MGFFDNLEDEELGKRFLAFPVINSTRVWDAESGQSIKTLYRIVHDFDQRRTLTVFTATREDAEDKQFVLEALDKIVDTPKIAQPDVIAITLSEKGTLRSFSTNMDHDHTMIPCYSLIQDFHALLPNPPTIRRSDLTEVDRLGIQADHVTYTPQLGQPPKHVAFKYYFTEIHRDSFWLEISTLIQIPRHPNIVPFDRLVVETVGDKEKVLGLTTPFCGGDTIDEQPSVVFTLAHLTQLLEAIDYLNLTLGIVHGDIRTHNLIRTDVHYAVITVFDIITRQAAERFDGLFLHEVNRADILSLEKWEKHPSVALDSDHPGDTEPYRQALKAWVEKRDAIDEKNFILTHPIKWIPRPEFPEVYHFGSMQRVGAQMRQVIEPRGDPFPKWHRPPSRHLPLQTGKVLLATGEVVGQRRSERQLGKK</sequence>
<dbReference type="InterPro" id="IPR011009">
    <property type="entry name" value="Kinase-like_dom_sf"/>
</dbReference>
<organism evidence="1 2">
    <name type="scientific">Podospora didyma</name>
    <dbReference type="NCBI Taxonomy" id="330526"/>
    <lineage>
        <taxon>Eukaryota</taxon>
        <taxon>Fungi</taxon>
        <taxon>Dikarya</taxon>
        <taxon>Ascomycota</taxon>
        <taxon>Pezizomycotina</taxon>
        <taxon>Sordariomycetes</taxon>
        <taxon>Sordariomycetidae</taxon>
        <taxon>Sordariales</taxon>
        <taxon>Podosporaceae</taxon>
        <taxon>Podospora</taxon>
    </lineage>
</organism>
<proteinExistence type="predicted"/>
<protein>
    <recommendedName>
        <fullName evidence="3">Protein kinase domain-containing protein</fullName>
    </recommendedName>
</protein>
<keyword evidence="2" id="KW-1185">Reference proteome</keyword>